<dbReference type="PROSITE" id="PS01159">
    <property type="entry name" value="WW_DOMAIN_1"/>
    <property type="match status" value="1"/>
</dbReference>
<dbReference type="InterPro" id="IPR000504">
    <property type="entry name" value="RRM_dom"/>
</dbReference>
<dbReference type="Gene3D" id="3.30.70.330">
    <property type="match status" value="2"/>
</dbReference>
<feature type="region of interest" description="Disordered" evidence="4">
    <location>
        <begin position="350"/>
        <end position="392"/>
    </location>
</feature>
<name>A0ABD3ST79_9LAMI</name>
<dbReference type="EMBL" id="JBJXBP010000005">
    <property type="protein sequence ID" value="KAL3827757.1"/>
    <property type="molecule type" value="Genomic_DNA"/>
</dbReference>
<dbReference type="GO" id="GO:0003723">
    <property type="term" value="F:RNA binding"/>
    <property type="evidence" value="ECO:0007669"/>
    <property type="project" value="UniProtKB-UniRule"/>
</dbReference>
<dbReference type="InterPro" id="IPR036020">
    <property type="entry name" value="WW_dom_sf"/>
</dbReference>
<evidence type="ECO:0000256" key="3">
    <source>
        <dbReference type="PROSITE-ProRule" id="PRU00176"/>
    </source>
</evidence>
<evidence type="ECO:0000256" key="4">
    <source>
        <dbReference type="SAM" id="MobiDB-lite"/>
    </source>
</evidence>
<evidence type="ECO:0000256" key="2">
    <source>
        <dbReference type="ARBA" id="ARBA00022884"/>
    </source>
</evidence>
<dbReference type="SUPFAM" id="SSF51045">
    <property type="entry name" value="WW domain"/>
    <property type="match status" value="1"/>
</dbReference>
<dbReference type="CDD" id="cd00201">
    <property type="entry name" value="WW"/>
    <property type="match status" value="1"/>
</dbReference>
<sequence>MERHESRSDYVDTTSSFPPDGGHHHHHDNSRHHQDLGGEPSAPYLNNNSNHSLPLSGQKRQFPYPNNVDYGGYVKLYVVGISRTATEQDISEVFGEFGEIIEVVLLKDKRTGFQQECCFVKYATIEQAERAIGTLNGQYTFSGGSGPVHVKYAVGERERLGSSGAHVHKLYVGCLNRQAMKWEIEEIFTPFGVIEEVFIVRDEFKQSKGCAFVQFSCREMAVAAIQSLHGIFVMKGCDVPLIVRFADPKRPRVGESRPAPYLNDPSNGYMFSNEVQQMKPSGGFMTTTMSNSIAAAAAAADMEECDWSEHVSPDGDLYYYNCVTCESRWEMPEEYAAAAALYEQEVDIDNHHLEQQQQQEEEEEESKLNNNNSLSPQQEQEEEGSNFGVLFS</sequence>
<dbReference type="Pfam" id="PF00397">
    <property type="entry name" value="WW"/>
    <property type="match status" value="1"/>
</dbReference>
<protein>
    <submittedName>
        <fullName evidence="7">Uncharacterized protein</fullName>
    </submittedName>
</protein>
<accession>A0ABD3ST79</accession>
<gene>
    <name evidence="7" type="ORF">ACJIZ3_016559</name>
</gene>
<evidence type="ECO:0000313" key="7">
    <source>
        <dbReference type="EMBL" id="KAL3827757.1"/>
    </source>
</evidence>
<keyword evidence="8" id="KW-1185">Reference proteome</keyword>
<comment type="caution">
    <text evidence="7">The sequence shown here is derived from an EMBL/GenBank/DDBJ whole genome shotgun (WGS) entry which is preliminary data.</text>
</comment>
<evidence type="ECO:0000313" key="8">
    <source>
        <dbReference type="Proteomes" id="UP001634393"/>
    </source>
</evidence>
<reference evidence="7 8" key="1">
    <citation type="submission" date="2024-12" db="EMBL/GenBank/DDBJ databases">
        <title>The unique morphological basis and parallel evolutionary history of personate flowers in Penstemon.</title>
        <authorList>
            <person name="Depatie T.H."/>
            <person name="Wessinger C.A."/>
        </authorList>
    </citation>
    <scope>NUCLEOTIDE SEQUENCE [LARGE SCALE GENOMIC DNA]</scope>
    <source>
        <strain evidence="7">WTNN_2</strain>
        <tissue evidence="7">Leaf</tissue>
    </source>
</reference>
<feature type="region of interest" description="Disordered" evidence="4">
    <location>
        <begin position="1"/>
        <end position="60"/>
    </location>
</feature>
<dbReference type="Pfam" id="PF00076">
    <property type="entry name" value="RRM_1"/>
    <property type="match status" value="2"/>
</dbReference>
<feature type="compositionally biased region" description="Basic and acidic residues" evidence="4">
    <location>
        <begin position="1"/>
        <end position="10"/>
    </location>
</feature>
<evidence type="ECO:0000259" key="5">
    <source>
        <dbReference type="PROSITE" id="PS50020"/>
    </source>
</evidence>
<dbReference type="InterPro" id="IPR001202">
    <property type="entry name" value="WW_dom"/>
</dbReference>
<dbReference type="InterPro" id="IPR035979">
    <property type="entry name" value="RBD_domain_sf"/>
</dbReference>
<keyword evidence="1" id="KW-0677">Repeat</keyword>
<dbReference type="PROSITE" id="PS50102">
    <property type="entry name" value="RRM"/>
    <property type="match status" value="2"/>
</dbReference>
<keyword evidence="2 3" id="KW-0694">RNA-binding</keyword>
<dbReference type="AlphaFoldDB" id="A0ABD3ST79"/>
<dbReference type="InterPro" id="IPR012677">
    <property type="entry name" value="Nucleotide-bd_a/b_plait_sf"/>
</dbReference>
<feature type="domain" description="WW" evidence="5">
    <location>
        <begin position="307"/>
        <end position="334"/>
    </location>
</feature>
<dbReference type="SMART" id="SM00360">
    <property type="entry name" value="RRM"/>
    <property type="match status" value="2"/>
</dbReference>
<dbReference type="PANTHER" id="PTHR24012">
    <property type="entry name" value="RNA BINDING PROTEIN"/>
    <property type="match status" value="1"/>
</dbReference>
<feature type="compositionally biased region" description="Low complexity" evidence="4">
    <location>
        <begin position="45"/>
        <end position="56"/>
    </location>
</feature>
<proteinExistence type="predicted"/>
<dbReference type="Proteomes" id="UP001634393">
    <property type="component" value="Unassembled WGS sequence"/>
</dbReference>
<evidence type="ECO:0000256" key="1">
    <source>
        <dbReference type="ARBA" id="ARBA00022737"/>
    </source>
</evidence>
<dbReference type="SUPFAM" id="SSF54928">
    <property type="entry name" value="RNA-binding domain, RBD"/>
    <property type="match status" value="2"/>
</dbReference>
<dbReference type="PROSITE" id="PS50020">
    <property type="entry name" value="WW_DOMAIN_2"/>
    <property type="match status" value="1"/>
</dbReference>
<feature type="domain" description="RRM" evidence="6">
    <location>
        <begin position="168"/>
        <end position="248"/>
    </location>
</feature>
<dbReference type="Gene3D" id="2.20.70.10">
    <property type="match status" value="1"/>
</dbReference>
<organism evidence="7 8">
    <name type="scientific">Penstemon smallii</name>
    <dbReference type="NCBI Taxonomy" id="265156"/>
    <lineage>
        <taxon>Eukaryota</taxon>
        <taxon>Viridiplantae</taxon>
        <taxon>Streptophyta</taxon>
        <taxon>Embryophyta</taxon>
        <taxon>Tracheophyta</taxon>
        <taxon>Spermatophyta</taxon>
        <taxon>Magnoliopsida</taxon>
        <taxon>eudicotyledons</taxon>
        <taxon>Gunneridae</taxon>
        <taxon>Pentapetalae</taxon>
        <taxon>asterids</taxon>
        <taxon>lamiids</taxon>
        <taxon>Lamiales</taxon>
        <taxon>Plantaginaceae</taxon>
        <taxon>Cheloneae</taxon>
        <taxon>Penstemon</taxon>
    </lineage>
</organism>
<evidence type="ECO:0000259" key="6">
    <source>
        <dbReference type="PROSITE" id="PS50102"/>
    </source>
</evidence>
<feature type="compositionally biased region" description="Low complexity" evidence="4">
    <location>
        <begin position="368"/>
        <end position="378"/>
    </location>
</feature>
<feature type="domain" description="RRM" evidence="6">
    <location>
        <begin position="74"/>
        <end position="155"/>
    </location>
</feature>